<proteinExistence type="predicted"/>
<dbReference type="Proteomes" id="UP000789920">
    <property type="component" value="Unassembled WGS sequence"/>
</dbReference>
<keyword evidence="2" id="KW-1185">Reference proteome</keyword>
<reference evidence="1" key="1">
    <citation type="submission" date="2021-06" db="EMBL/GenBank/DDBJ databases">
        <authorList>
            <person name="Kallberg Y."/>
            <person name="Tangrot J."/>
            <person name="Rosling A."/>
        </authorList>
    </citation>
    <scope>NUCLEOTIDE SEQUENCE</scope>
    <source>
        <strain evidence="1">MA461A</strain>
    </source>
</reference>
<evidence type="ECO:0000313" key="1">
    <source>
        <dbReference type="EMBL" id="CAG8837602.1"/>
    </source>
</evidence>
<gene>
    <name evidence="1" type="ORF">RPERSI_LOCUS30366</name>
</gene>
<name>A0ACA9SEV2_9GLOM</name>
<accession>A0ACA9SEV2</accession>
<dbReference type="EMBL" id="CAJVQC010118166">
    <property type="protein sequence ID" value="CAG8837602.1"/>
    <property type="molecule type" value="Genomic_DNA"/>
</dbReference>
<organism evidence="1 2">
    <name type="scientific">Racocetra persica</name>
    <dbReference type="NCBI Taxonomy" id="160502"/>
    <lineage>
        <taxon>Eukaryota</taxon>
        <taxon>Fungi</taxon>
        <taxon>Fungi incertae sedis</taxon>
        <taxon>Mucoromycota</taxon>
        <taxon>Glomeromycotina</taxon>
        <taxon>Glomeromycetes</taxon>
        <taxon>Diversisporales</taxon>
        <taxon>Gigasporaceae</taxon>
        <taxon>Racocetra</taxon>
    </lineage>
</organism>
<comment type="caution">
    <text evidence="1">The sequence shown here is derived from an EMBL/GenBank/DDBJ whole genome shotgun (WGS) entry which is preliminary data.</text>
</comment>
<feature type="non-terminal residue" evidence="1">
    <location>
        <position position="1"/>
    </location>
</feature>
<evidence type="ECO:0000313" key="2">
    <source>
        <dbReference type="Proteomes" id="UP000789920"/>
    </source>
</evidence>
<sequence>NTKEKIIKTSDEKKSCGNKKKENVKVSLINMNISELCSTRHCDDKKNKIERDKNMTLICYQNTGNIDDDEKEMLEQKSEHVESGESFVKPKSKNENRLVFD</sequence>
<protein>
    <submittedName>
        <fullName evidence="1">31677_t:CDS:1</fullName>
    </submittedName>
</protein>